<keyword evidence="1" id="KW-1133">Transmembrane helix</keyword>
<keyword evidence="1" id="KW-0812">Transmembrane</keyword>
<gene>
    <name evidence="2" type="ORF">STSP2_02540</name>
</gene>
<proteinExistence type="predicted"/>
<dbReference type="PANTHER" id="PTHR41282">
    <property type="entry name" value="CONSERVED TRANSMEMBRANE PROTEIN-RELATED"/>
    <property type="match status" value="1"/>
</dbReference>
<evidence type="ECO:0000313" key="3">
    <source>
        <dbReference type="Proteomes" id="UP000189674"/>
    </source>
</evidence>
<dbReference type="PIRSF" id="PIRSF009160">
    <property type="entry name" value="UCP009160"/>
    <property type="match status" value="1"/>
</dbReference>
<name>A0A1U9NN64_9BACT</name>
<accession>A0A1U9NN64</accession>
<protein>
    <submittedName>
        <fullName evidence="2">Putative membrane protein</fullName>
    </submittedName>
</protein>
<organism evidence="2 3">
    <name type="scientific">Anaerohalosphaera lusitana</name>
    <dbReference type="NCBI Taxonomy" id="1936003"/>
    <lineage>
        <taxon>Bacteria</taxon>
        <taxon>Pseudomonadati</taxon>
        <taxon>Planctomycetota</taxon>
        <taxon>Phycisphaerae</taxon>
        <taxon>Sedimentisphaerales</taxon>
        <taxon>Anaerohalosphaeraceae</taxon>
        <taxon>Anaerohalosphaera</taxon>
    </lineage>
</organism>
<dbReference type="STRING" id="1936003.STSP2_02540"/>
<feature type="transmembrane region" description="Helical" evidence="1">
    <location>
        <begin position="117"/>
        <end position="136"/>
    </location>
</feature>
<dbReference type="OrthoDB" id="116480at2"/>
<feature type="transmembrane region" description="Helical" evidence="1">
    <location>
        <begin position="142"/>
        <end position="166"/>
    </location>
</feature>
<dbReference type="Proteomes" id="UP000189674">
    <property type="component" value="Chromosome"/>
</dbReference>
<dbReference type="RefSeq" id="WP_146664064.1">
    <property type="nucleotide sequence ID" value="NZ_CP019791.1"/>
</dbReference>
<evidence type="ECO:0000256" key="1">
    <source>
        <dbReference type="SAM" id="Phobius"/>
    </source>
</evidence>
<feature type="transmembrane region" description="Helical" evidence="1">
    <location>
        <begin position="28"/>
        <end position="48"/>
    </location>
</feature>
<keyword evidence="1" id="KW-0472">Membrane</keyword>
<dbReference type="KEGG" id="alus:STSP2_02540"/>
<dbReference type="AlphaFoldDB" id="A0A1U9NN64"/>
<dbReference type="EMBL" id="CP019791">
    <property type="protein sequence ID" value="AQT69351.1"/>
    <property type="molecule type" value="Genomic_DNA"/>
</dbReference>
<dbReference type="Pfam" id="PF12811">
    <property type="entry name" value="BaxI_1"/>
    <property type="match status" value="1"/>
</dbReference>
<feature type="transmembrane region" description="Helical" evidence="1">
    <location>
        <begin position="178"/>
        <end position="197"/>
    </location>
</feature>
<feature type="transmembrane region" description="Helical" evidence="1">
    <location>
        <begin position="60"/>
        <end position="79"/>
    </location>
</feature>
<reference evidence="3" key="1">
    <citation type="submission" date="2017-02" db="EMBL/GenBank/DDBJ databases">
        <title>Comparative genomics and description of representatives of a novel lineage of planctomycetes thriving in anoxic sediments.</title>
        <authorList>
            <person name="Spring S."/>
            <person name="Bunk B."/>
            <person name="Sproer C."/>
        </authorList>
    </citation>
    <scope>NUCLEOTIDE SEQUENCE [LARGE SCALE GENOMIC DNA]</scope>
    <source>
        <strain evidence="3">ST-NAGAB-D1</strain>
    </source>
</reference>
<feature type="transmembrane region" description="Helical" evidence="1">
    <location>
        <begin position="85"/>
        <end position="105"/>
    </location>
</feature>
<dbReference type="InterPro" id="IPR010539">
    <property type="entry name" value="BaxI_1-like"/>
</dbReference>
<evidence type="ECO:0000313" key="2">
    <source>
        <dbReference type="EMBL" id="AQT69351.1"/>
    </source>
</evidence>
<sequence>MRTANPALKQNTFEVAVPSDRPMSITGTAVKTGVLLILAVITASWTWGMAAEKSVQATMPWMWTGVLGGVVFAIATVIKPKWAPLTAPFYALLQGLFLGAISAAYSQAYQGIVPQAVLLTFGVLACMLVAYVSGIVKATENFKLGVVSATGAIGLVYLVSIIANAFGGQIPYIHGSGIIGIGFSIFVVVIASLNLVLDFDFIERGAVNGAPKYMEWYGAFGLMVTLVWLYIEILRLLAKLNSRR</sequence>
<keyword evidence="3" id="KW-1185">Reference proteome</keyword>
<feature type="transmembrane region" description="Helical" evidence="1">
    <location>
        <begin position="217"/>
        <end position="238"/>
    </location>
</feature>
<dbReference type="PANTHER" id="PTHR41282:SF1">
    <property type="entry name" value="CONSERVED TRANSMEMBRANE PROTEIN-RELATED"/>
    <property type="match status" value="1"/>
</dbReference>